<organism evidence="10 11">
    <name type="scientific">Tegillarca granosa</name>
    <name type="common">Malaysian cockle</name>
    <name type="synonym">Anadara granosa</name>
    <dbReference type="NCBI Taxonomy" id="220873"/>
    <lineage>
        <taxon>Eukaryota</taxon>
        <taxon>Metazoa</taxon>
        <taxon>Spiralia</taxon>
        <taxon>Lophotrochozoa</taxon>
        <taxon>Mollusca</taxon>
        <taxon>Bivalvia</taxon>
        <taxon>Autobranchia</taxon>
        <taxon>Pteriomorphia</taxon>
        <taxon>Arcoida</taxon>
        <taxon>Arcoidea</taxon>
        <taxon>Arcidae</taxon>
        <taxon>Tegillarca</taxon>
    </lineage>
</organism>
<feature type="signal peptide" evidence="8">
    <location>
        <begin position="1"/>
        <end position="20"/>
    </location>
</feature>
<dbReference type="EMBL" id="JARBDR010000246">
    <property type="protein sequence ID" value="KAJ8317669.1"/>
    <property type="molecule type" value="Genomic_DNA"/>
</dbReference>
<dbReference type="Proteomes" id="UP001217089">
    <property type="component" value="Unassembled WGS sequence"/>
</dbReference>
<feature type="transmembrane region" description="Helical" evidence="7">
    <location>
        <begin position="258"/>
        <end position="281"/>
    </location>
</feature>
<evidence type="ECO:0000256" key="3">
    <source>
        <dbReference type="ARBA" id="ARBA00022692"/>
    </source>
</evidence>
<dbReference type="PANTHER" id="PTHR46902">
    <property type="entry name" value="DOMON DOMAIN-CONTAINING PROTEIN FRRS1L"/>
    <property type="match status" value="1"/>
</dbReference>
<keyword evidence="8" id="KW-0732">Signal</keyword>
<comment type="subcellular location">
    <subcellularLocation>
        <location evidence="1">Membrane</location>
    </subcellularLocation>
</comment>
<sequence length="473" mass="52754">MDLQILWIVCIVMTFQKVNGYSTGAPASTCLTMFPKHHHKEAQTKKSPFIIELSVTQYVPAQVSPTETTINYEECGKTMGCFLYPKYCTGSNCDAGMTYETENDDVTIQLFAKGEGYVSVGFSHDRLMGGDQTISCTADGDSVTIQHGFNPALFNFRQRVSGRLSNMQTKKIDGTVFCSFTRPKAMKVLDFNAPNGTSVFDLNNDYYVMVAWGYTYEVIKVPDVMGKHDELPATTLYKVNFNEYVIHRGEALPLLTQIHGILMIVAWILFAGITTIVSRYYKTAMEKLICGSKLWFQVHRTAAFATFIITAASFVLIFVKVDGLTDDAEIHAYIGIAVMSAAVLQLLGGLLRPDPKHKLRPAFNWLHWFLGKTTHLLSAVALFFAFNAPIIPASQKLFGTISIGVWLGLQILWEIVFEIRKCKKSGGKSEKYDITHDDSTSSGASTGDKIFFSLYIITMMCMLALSAMSIFFF</sequence>
<keyword evidence="5 7" id="KW-1133">Transmembrane helix</keyword>
<keyword evidence="3 7" id="KW-0812">Transmembrane</keyword>
<evidence type="ECO:0000313" key="11">
    <source>
        <dbReference type="Proteomes" id="UP001217089"/>
    </source>
</evidence>
<dbReference type="PANTHER" id="PTHR46902:SF1">
    <property type="entry name" value="DOMON DOMAIN-CONTAINING PROTEIN FRRS1L"/>
    <property type="match status" value="1"/>
</dbReference>
<dbReference type="SMART" id="SM00664">
    <property type="entry name" value="DoH"/>
    <property type="match status" value="1"/>
</dbReference>
<evidence type="ECO:0000256" key="8">
    <source>
        <dbReference type="SAM" id="SignalP"/>
    </source>
</evidence>
<dbReference type="PROSITE" id="PS50939">
    <property type="entry name" value="CYTOCHROME_B561"/>
    <property type="match status" value="1"/>
</dbReference>
<keyword evidence="2" id="KW-0813">Transport</keyword>
<evidence type="ECO:0000256" key="6">
    <source>
        <dbReference type="ARBA" id="ARBA00023136"/>
    </source>
</evidence>
<keyword evidence="6 7" id="KW-0472">Membrane</keyword>
<dbReference type="CDD" id="cd09628">
    <property type="entry name" value="DOMON_SDR_2_like"/>
    <property type="match status" value="1"/>
</dbReference>
<dbReference type="Gene3D" id="1.20.120.1770">
    <property type="match status" value="1"/>
</dbReference>
<keyword evidence="4" id="KW-0249">Electron transport</keyword>
<evidence type="ECO:0000259" key="9">
    <source>
        <dbReference type="PROSITE" id="PS50939"/>
    </source>
</evidence>
<comment type="caution">
    <text evidence="10">The sequence shown here is derived from an EMBL/GenBank/DDBJ whole genome shotgun (WGS) entry which is preliminary data.</text>
</comment>
<evidence type="ECO:0000256" key="4">
    <source>
        <dbReference type="ARBA" id="ARBA00022982"/>
    </source>
</evidence>
<dbReference type="InterPro" id="IPR006593">
    <property type="entry name" value="Cyt_b561/ferric_Rdtase_TM"/>
</dbReference>
<evidence type="ECO:0000256" key="5">
    <source>
        <dbReference type="ARBA" id="ARBA00022989"/>
    </source>
</evidence>
<feature type="domain" description="Cytochrome b561" evidence="9">
    <location>
        <begin position="221"/>
        <end position="423"/>
    </location>
</feature>
<evidence type="ECO:0000313" key="10">
    <source>
        <dbReference type="EMBL" id="KAJ8317669.1"/>
    </source>
</evidence>
<dbReference type="SMART" id="SM00665">
    <property type="entry name" value="B561"/>
    <property type="match status" value="1"/>
</dbReference>
<dbReference type="Pfam" id="PF03351">
    <property type="entry name" value="DOMON"/>
    <property type="match status" value="1"/>
</dbReference>
<evidence type="ECO:0000256" key="7">
    <source>
        <dbReference type="SAM" id="Phobius"/>
    </source>
</evidence>
<reference evidence="10 11" key="1">
    <citation type="submission" date="2022-12" db="EMBL/GenBank/DDBJ databases">
        <title>Chromosome-level genome of Tegillarca granosa.</title>
        <authorList>
            <person name="Kim J."/>
        </authorList>
    </citation>
    <scope>NUCLEOTIDE SEQUENCE [LARGE SCALE GENOMIC DNA]</scope>
    <source>
        <strain evidence="10">Teg-2019</strain>
        <tissue evidence="10">Adductor muscle</tissue>
    </source>
</reference>
<gene>
    <name evidence="10" type="ORF">KUTeg_005573</name>
</gene>
<dbReference type="InterPro" id="IPR005018">
    <property type="entry name" value="DOMON_domain"/>
</dbReference>
<dbReference type="CDD" id="cd08760">
    <property type="entry name" value="Cyt_b561_FRRS1_like"/>
    <property type="match status" value="1"/>
</dbReference>
<evidence type="ECO:0000256" key="2">
    <source>
        <dbReference type="ARBA" id="ARBA00022448"/>
    </source>
</evidence>
<feature type="transmembrane region" description="Helical" evidence="7">
    <location>
        <begin position="397"/>
        <end position="417"/>
    </location>
</feature>
<feature type="transmembrane region" description="Helical" evidence="7">
    <location>
        <begin position="302"/>
        <end position="319"/>
    </location>
</feature>
<protein>
    <recommendedName>
        <fullName evidence="9">Cytochrome b561 domain-containing protein</fullName>
    </recommendedName>
</protein>
<evidence type="ECO:0000256" key="1">
    <source>
        <dbReference type="ARBA" id="ARBA00004370"/>
    </source>
</evidence>
<accession>A0ABQ9FK45</accession>
<dbReference type="InterPro" id="IPR042789">
    <property type="entry name" value="FRRS1L"/>
</dbReference>
<feature type="transmembrane region" description="Helical" evidence="7">
    <location>
        <begin position="363"/>
        <end position="385"/>
    </location>
</feature>
<feature type="chain" id="PRO_5046222231" description="Cytochrome b561 domain-containing protein" evidence="8">
    <location>
        <begin position="21"/>
        <end position="473"/>
    </location>
</feature>
<keyword evidence="11" id="KW-1185">Reference proteome</keyword>
<feature type="transmembrane region" description="Helical" evidence="7">
    <location>
        <begin position="331"/>
        <end position="351"/>
    </location>
</feature>
<dbReference type="Pfam" id="PF03188">
    <property type="entry name" value="Cytochrom_B561"/>
    <property type="match status" value="1"/>
</dbReference>
<name>A0ABQ9FK45_TEGGR</name>
<feature type="transmembrane region" description="Helical" evidence="7">
    <location>
        <begin position="450"/>
        <end position="472"/>
    </location>
</feature>
<proteinExistence type="predicted"/>